<dbReference type="EMBL" id="CP003620">
    <property type="protein sequence ID" value="AFZ12347.1"/>
    <property type="molecule type" value="Genomic_DNA"/>
</dbReference>
<dbReference type="InterPro" id="IPR014747">
    <property type="entry name" value="Bac_photo_RC_H_C"/>
</dbReference>
<gene>
    <name evidence="4" type="ORF">Cri9333_1453</name>
</gene>
<dbReference type="SUPFAM" id="SSF50346">
    <property type="entry name" value="PRC-barrel domain"/>
    <property type="match status" value="1"/>
</dbReference>
<dbReference type="Pfam" id="PF09557">
    <property type="entry name" value="DUF2382"/>
    <property type="match status" value="1"/>
</dbReference>
<dbReference type="GO" id="GO:0030077">
    <property type="term" value="C:plasma membrane light-harvesting complex"/>
    <property type="evidence" value="ECO:0007669"/>
    <property type="project" value="InterPro"/>
</dbReference>
<evidence type="ECO:0000259" key="3">
    <source>
        <dbReference type="Pfam" id="PF09557"/>
    </source>
</evidence>
<dbReference type="InterPro" id="IPR052967">
    <property type="entry name" value="Stress_Response_Assoc"/>
</dbReference>
<reference evidence="4 5" key="1">
    <citation type="submission" date="2012-06" db="EMBL/GenBank/DDBJ databases">
        <title>Finished chromosome of genome of Crinalium epipsammum PCC 9333.</title>
        <authorList>
            <consortium name="US DOE Joint Genome Institute"/>
            <person name="Gugger M."/>
            <person name="Coursin T."/>
            <person name="Rippka R."/>
            <person name="Tandeau De Marsac N."/>
            <person name="Huntemann M."/>
            <person name="Wei C.-L."/>
            <person name="Han J."/>
            <person name="Detter J.C."/>
            <person name="Han C."/>
            <person name="Tapia R."/>
            <person name="Davenport K."/>
            <person name="Daligault H."/>
            <person name="Erkkila T."/>
            <person name="Gu W."/>
            <person name="Munk A.C.C."/>
            <person name="Teshima H."/>
            <person name="Xu Y."/>
            <person name="Chain P."/>
            <person name="Chen A."/>
            <person name="Krypides N."/>
            <person name="Mavromatis K."/>
            <person name="Markowitz V."/>
            <person name="Szeto E."/>
            <person name="Ivanova N."/>
            <person name="Mikhailova N."/>
            <person name="Ovchinnikova G."/>
            <person name="Pagani I."/>
            <person name="Pati A."/>
            <person name="Goodwin L."/>
            <person name="Peters L."/>
            <person name="Pitluck S."/>
            <person name="Woyke T."/>
            <person name="Kerfeld C."/>
        </authorList>
    </citation>
    <scope>NUCLEOTIDE SEQUENCE [LARGE SCALE GENOMIC DNA]</scope>
    <source>
        <strain evidence="4 5">PCC 9333</strain>
    </source>
</reference>
<protein>
    <recommendedName>
        <fullName evidence="6">Photosystem reaction center subunit H</fullName>
    </recommendedName>
</protein>
<dbReference type="HOGENOM" id="CLU_079871_0_0_3"/>
<keyword evidence="5" id="KW-1185">Reference proteome</keyword>
<dbReference type="Proteomes" id="UP000010472">
    <property type="component" value="Chromosome"/>
</dbReference>
<dbReference type="RefSeq" id="WP_015202469.1">
    <property type="nucleotide sequence ID" value="NC_019753.1"/>
</dbReference>
<dbReference type="Gene3D" id="3.90.50.10">
    <property type="entry name" value="Photosynthetic Reaction Center, subunit H, domain 2"/>
    <property type="match status" value="1"/>
</dbReference>
<dbReference type="PANTHER" id="PTHR38463">
    <property type="entry name" value="STRESS RESPONSE PROTEIN YSNF"/>
    <property type="match status" value="1"/>
</dbReference>
<dbReference type="STRING" id="1173022.Cri9333_1453"/>
<dbReference type="NCBIfam" id="TIGR02271">
    <property type="entry name" value="YsnF/AvaK domain"/>
    <property type="match status" value="1"/>
</dbReference>
<feature type="region of interest" description="Disordered" evidence="1">
    <location>
        <begin position="119"/>
        <end position="142"/>
    </location>
</feature>
<accession>K9VXV9</accession>
<dbReference type="PANTHER" id="PTHR38463:SF1">
    <property type="entry name" value="STRESS RESPONSE PROTEIN YSNF"/>
    <property type="match status" value="1"/>
</dbReference>
<dbReference type="OrthoDB" id="510842at2"/>
<dbReference type="KEGG" id="cep:Cri9333_1453"/>
<feature type="domain" description="PRC-barrel" evidence="2">
    <location>
        <begin position="20"/>
        <end position="84"/>
    </location>
</feature>
<dbReference type="InterPro" id="IPR019060">
    <property type="entry name" value="DUF2382"/>
</dbReference>
<dbReference type="Pfam" id="PF05239">
    <property type="entry name" value="PRC"/>
    <property type="match status" value="1"/>
</dbReference>
<evidence type="ECO:0000313" key="4">
    <source>
        <dbReference type="EMBL" id="AFZ12347.1"/>
    </source>
</evidence>
<proteinExistence type="predicted"/>
<name>K9VXV9_9CYAN</name>
<dbReference type="PATRIC" id="fig|1173022.3.peg.1572"/>
<evidence type="ECO:0000313" key="5">
    <source>
        <dbReference type="Proteomes" id="UP000010472"/>
    </source>
</evidence>
<dbReference type="GO" id="GO:0019684">
    <property type="term" value="P:photosynthesis, light reaction"/>
    <property type="evidence" value="ECO:0007669"/>
    <property type="project" value="InterPro"/>
</dbReference>
<organism evidence="4 5">
    <name type="scientific">Crinalium epipsammum PCC 9333</name>
    <dbReference type="NCBI Taxonomy" id="1173022"/>
    <lineage>
        <taxon>Bacteria</taxon>
        <taxon>Bacillati</taxon>
        <taxon>Cyanobacteriota</taxon>
        <taxon>Cyanophyceae</taxon>
        <taxon>Gomontiellales</taxon>
        <taxon>Gomontiellaceae</taxon>
        <taxon>Crinalium</taxon>
    </lineage>
</organism>
<dbReference type="InterPro" id="IPR011033">
    <property type="entry name" value="PRC_barrel-like_sf"/>
</dbReference>
<dbReference type="AlphaFoldDB" id="K9VXV9"/>
<evidence type="ECO:0000256" key="1">
    <source>
        <dbReference type="SAM" id="MobiDB-lite"/>
    </source>
</evidence>
<evidence type="ECO:0008006" key="6">
    <source>
        <dbReference type="Google" id="ProtNLM"/>
    </source>
</evidence>
<feature type="compositionally biased region" description="Low complexity" evidence="1">
    <location>
        <begin position="120"/>
        <end position="133"/>
    </location>
</feature>
<dbReference type="eggNOG" id="COG3861">
    <property type="taxonomic scope" value="Bacteria"/>
</dbReference>
<evidence type="ECO:0000259" key="2">
    <source>
        <dbReference type="Pfam" id="PF05239"/>
    </source>
</evidence>
<sequence>MTLVKLTELDNNYRDIAGGEDITNFDVYSDTNNEKVGSIKDILVDEEGHFRYLIVDLGFLIFGKKVLLPIGRSRISYSEKRVYAIGMTREQAEKLPEFKEDQKVDYDYEESVRGLYRPQTLGTTGTSVSSTTSAQPITGTFDRNTYNYQQEESLYGLNEQNHQNLRLYEERLIANKKRMKTGEVTVGKHVETETRSVSVPIEKERVVIERTTPVDGGTVVTKGEASFTEGEVARIEVYEETPDIQKEAFVREEVRVRKEVDRDTVNAEETIRREELDVNTKGNPVLDNRPNVRSSDLI</sequence>
<dbReference type="InterPro" id="IPR027275">
    <property type="entry name" value="PRC-brl_dom"/>
</dbReference>
<feature type="domain" description="DUF2382" evidence="3">
    <location>
        <begin position="165"/>
        <end position="278"/>
    </location>
</feature>